<dbReference type="AlphaFoldDB" id="A0A646P269"/>
<proteinExistence type="predicted"/>
<accession>A0A646P269</accession>
<dbReference type="Proteomes" id="UP000432048">
    <property type="component" value="Unassembled WGS sequence"/>
</dbReference>
<evidence type="ECO:0000313" key="1">
    <source>
        <dbReference type="EMBL" id="MRJ23087.1"/>
    </source>
</evidence>
<reference evidence="1 2" key="1">
    <citation type="submission" date="2019-08" db="EMBL/GenBank/DDBJ databases">
        <title>Pseudomonas haemolytica sp. nov. isolated from raw milk and skim milk concentrate.</title>
        <authorList>
            <person name="Hofmann K."/>
            <person name="Huptas C."/>
            <person name="Doll E."/>
            <person name="Scherer S."/>
            <person name="Wenning M."/>
        </authorList>
    </citation>
    <scope>NUCLEOTIDE SEQUENCE [LARGE SCALE GENOMIC DNA]</scope>
    <source>
        <strain evidence="1 2">DSM 108988</strain>
    </source>
</reference>
<name>A0A646P269_9PSED</name>
<sequence length="231" mass="26198">MKENSPNHDFDEDVSQDPVSAIIGNYGIEKSLSILVNRLDDYMEDEFGERTAKEEINYYLQDILSGQITKKTILNHNTERLLSKDLSIKKESSVILSFIYTAIAQHLIKHEPQNNAWAALLEAKHYLAYHAGLTDPINHKKTERAQKGGRKKAQNALELERLVITLLSRKRPKKGWRNAYDAAHNIASELSTTANESNIPIPNNMEDLIHKLTTLIHENKEVAKAFDSPEG</sequence>
<gene>
    <name evidence="1" type="ORF">FRT60_22555</name>
</gene>
<dbReference type="RefSeq" id="WP_106116339.1">
    <property type="nucleotide sequence ID" value="NZ_VOIX01000009.1"/>
</dbReference>
<evidence type="ECO:0000313" key="2">
    <source>
        <dbReference type="Proteomes" id="UP000432048"/>
    </source>
</evidence>
<organism evidence="1 2">
    <name type="scientific">Pseudomonas haemolytica</name>
    <dbReference type="NCBI Taxonomy" id="2600065"/>
    <lineage>
        <taxon>Bacteria</taxon>
        <taxon>Pseudomonadati</taxon>
        <taxon>Pseudomonadota</taxon>
        <taxon>Gammaproteobacteria</taxon>
        <taxon>Pseudomonadales</taxon>
        <taxon>Pseudomonadaceae</taxon>
        <taxon>Pseudomonas</taxon>
    </lineage>
</organism>
<dbReference type="EMBL" id="VOIX01000009">
    <property type="protein sequence ID" value="MRJ23087.1"/>
    <property type="molecule type" value="Genomic_DNA"/>
</dbReference>
<protein>
    <submittedName>
        <fullName evidence="1">Uncharacterized protein</fullName>
    </submittedName>
</protein>
<comment type="caution">
    <text evidence="1">The sequence shown here is derived from an EMBL/GenBank/DDBJ whole genome shotgun (WGS) entry which is preliminary data.</text>
</comment>